<dbReference type="GO" id="GO:0000932">
    <property type="term" value="C:P-body"/>
    <property type="evidence" value="ECO:0007669"/>
    <property type="project" value="TreeGrafter"/>
</dbReference>
<dbReference type="Pfam" id="PF00293">
    <property type="entry name" value="NUDIX"/>
    <property type="match status" value="1"/>
</dbReference>
<feature type="compositionally biased region" description="Low complexity" evidence="9">
    <location>
        <begin position="673"/>
        <end position="694"/>
    </location>
</feature>
<dbReference type="Gene3D" id="1.10.10.1050">
    <property type="entry name" value="Dcp2, box A domain"/>
    <property type="match status" value="1"/>
</dbReference>
<dbReference type="OrthoDB" id="18996at2759"/>
<feature type="compositionally biased region" description="Basic and acidic residues" evidence="9">
    <location>
        <begin position="801"/>
        <end position="810"/>
    </location>
</feature>
<keyword evidence="8" id="KW-0464">Manganese</keyword>
<name>A0A8K0J408_9HYPO</name>
<dbReference type="EMBL" id="SRPY01000471">
    <property type="protein sequence ID" value="KAG5922949.1"/>
    <property type="molecule type" value="Genomic_DNA"/>
</dbReference>
<feature type="compositionally biased region" description="Basic residues" evidence="9">
    <location>
        <begin position="695"/>
        <end position="704"/>
    </location>
</feature>
<evidence type="ECO:0000256" key="2">
    <source>
        <dbReference type="ARBA" id="ARBA00004496"/>
    </source>
</evidence>
<dbReference type="AlphaFoldDB" id="A0A8K0J408"/>
<dbReference type="SUPFAM" id="SSF55811">
    <property type="entry name" value="Nudix"/>
    <property type="match status" value="1"/>
</dbReference>
<dbReference type="GO" id="GO:0000290">
    <property type="term" value="P:deadenylation-dependent decapping of nuclear-transcribed mRNA"/>
    <property type="evidence" value="ECO:0007669"/>
    <property type="project" value="InterPro"/>
</dbReference>
<dbReference type="PROSITE" id="PS00893">
    <property type="entry name" value="NUDIX_BOX"/>
    <property type="match status" value="1"/>
</dbReference>
<feature type="compositionally biased region" description="Polar residues" evidence="9">
    <location>
        <begin position="463"/>
        <end position="477"/>
    </location>
</feature>
<feature type="compositionally biased region" description="Low complexity" evidence="9">
    <location>
        <begin position="598"/>
        <end position="610"/>
    </location>
</feature>
<keyword evidence="7" id="KW-0694">RNA-binding</keyword>
<evidence type="ECO:0000256" key="5">
    <source>
        <dbReference type="ARBA" id="ARBA00022723"/>
    </source>
</evidence>
<evidence type="ECO:0000256" key="3">
    <source>
        <dbReference type="ARBA" id="ARBA00005279"/>
    </source>
</evidence>
<feature type="region of interest" description="Disordered" evidence="9">
    <location>
        <begin position="527"/>
        <end position="613"/>
    </location>
</feature>
<dbReference type="FunFam" id="1.10.10.1050:FF:000003">
    <property type="entry name" value="Decapping enzyme Dcp2, putative"/>
    <property type="match status" value="1"/>
</dbReference>
<dbReference type="SUPFAM" id="SSF140586">
    <property type="entry name" value="Dcp2 domain-like"/>
    <property type="match status" value="1"/>
</dbReference>
<dbReference type="Gene3D" id="3.90.79.10">
    <property type="entry name" value="Nucleoside Triphosphate Pyrophosphohydrolase"/>
    <property type="match status" value="1"/>
</dbReference>
<dbReference type="InterPro" id="IPR015797">
    <property type="entry name" value="NUDIX_hydrolase-like_dom_sf"/>
</dbReference>
<evidence type="ECO:0000313" key="11">
    <source>
        <dbReference type="EMBL" id="KAG5922949.1"/>
    </source>
</evidence>
<keyword evidence="12" id="KW-1185">Reference proteome</keyword>
<dbReference type="GO" id="GO:0030145">
    <property type="term" value="F:manganese ion binding"/>
    <property type="evidence" value="ECO:0007669"/>
    <property type="project" value="InterPro"/>
</dbReference>
<feature type="compositionally biased region" description="Polar residues" evidence="9">
    <location>
        <begin position="533"/>
        <end position="561"/>
    </location>
</feature>
<evidence type="ECO:0000256" key="8">
    <source>
        <dbReference type="ARBA" id="ARBA00023211"/>
    </source>
</evidence>
<comment type="caution">
    <text evidence="11">The sequence shown here is derived from an EMBL/GenBank/DDBJ whole genome shotgun (WGS) entry which is preliminary data.</text>
</comment>
<evidence type="ECO:0000256" key="6">
    <source>
        <dbReference type="ARBA" id="ARBA00022801"/>
    </source>
</evidence>
<dbReference type="InterPro" id="IPR044099">
    <property type="entry name" value="Dcp2_NUDIX"/>
</dbReference>
<dbReference type="GO" id="GO:0000184">
    <property type="term" value="P:nuclear-transcribed mRNA catabolic process, nonsense-mediated decay"/>
    <property type="evidence" value="ECO:0007669"/>
    <property type="project" value="InterPro"/>
</dbReference>
<feature type="region of interest" description="Disordered" evidence="9">
    <location>
        <begin position="313"/>
        <end position="481"/>
    </location>
</feature>
<dbReference type="SMART" id="SM01125">
    <property type="entry name" value="DCP2"/>
    <property type="match status" value="1"/>
</dbReference>
<feature type="compositionally biased region" description="Polar residues" evidence="9">
    <location>
        <begin position="739"/>
        <end position="756"/>
    </location>
</feature>
<evidence type="ECO:0000256" key="9">
    <source>
        <dbReference type="SAM" id="MobiDB-lite"/>
    </source>
</evidence>
<dbReference type="InterPro" id="IPR007722">
    <property type="entry name" value="DCP2_BoxA"/>
</dbReference>
<comment type="similarity">
    <text evidence="3">Belongs to the Nudix hydrolase family. DCP2 subfamily.</text>
</comment>
<feature type="compositionally biased region" description="Low complexity" evidence="9">
    <location>
        <begin position="313"/>
        <end position="337"/>
    </location>
</feature>
<evidence type="ECO:0000256" key="1">
    <source>
        <dbReference type="ARBA" id="ARBA00001936"/>
    </source>
</evidence>
<dbReference type="InterPro" id="IPR020084">
    <property type="entry name" value="NUDIX_hydrolase_CS"/>
</dbReference>
<keyword evidence="4" id="KW-0963">Cytoplasm</keyword>
<gene>
    <name evidence="11" type="ORF">E4U42_005118</name>
</gene>
<keyword evidence="6" id="KW-0378">Hydrolase</keyword>
<reference evidence="11" key="1">
    <citation type="journal article" date="2020" name="bioRxiv">
        <title>Whole genome comparisons of ergot fungi reveals the divergence and evolution of species within the genus Claviceps are the result of varying mechanisms driving genome evolution and host range expansion.</title>
        <authorList>
            <person name="Wyka S.A."/>
            <person name="Mondo S.J."/>
            <person name="Liu M."/>
            <person name="Dettman J."/>
            <person name="Nalam V."/>
            <person name="Broders K.D."/>
        </authorList>
    </citation>
    <scope>NUCLEOTIDE SEQUENCE</scope>
    <source>
        <strain evidence="11">CCC 489</strain>
    </source>
</reference>
<sequence length="847" mass="93271">MTATPMQLEDWLDDLCVRFIINLPQEDLSSVARICFQVEEAQWFYEDFIRPLNPNLPSMSLRTFCLRIFQHCPLLASFSVENHTKAFEEFLQYKTRVPVRGAIMLNQEMDSVVLVKGWKKGANWSFPRGKINKDEDDLDCAVREVYEETGLDLRAAGLVPTEKKPKYIEISMREQQLRLYVFRDVPMDTKFQPRTRKEISKIQWYKLSELPAFRKKGAQSHNESSGPSVNKFYMVAPFLFALKKWIGSQKRIEEKRATSGPHHLLPHHVADELVTTEDDTWAPTNSQQQAHVPAIETLDGATRELQRLLKMQPPTQGLQPPSSQPPQASQASQASQFQEDKGSALLSILQSNNPRPSKERHQSATPHTSSQAAPSDVAQPHNPHHHTNLYHGATQTQHPPPSFPIPQSHESFMRDSAVATQLQHSSSFSYHRDHRQQQLNSPSHEQHVHLQPYGMQPHGLNSPLASYQQTTPSQQHTSNSMNSSFYMSSAQASSSRQSHQLSAAPGSAKLSGASLALLNAFKRETVPAAVQSPPKSSHANPAGPSGSSGQTRTEQMEQASVSGPVDSFVQPSADQHRSTLLGMFKKSPSGVAPPTNQPPAAGSAAAANQSPTTIGQDSAEVTKMEVNVLLSQAQDNRGPGGQNITALEQLSLHVNASASAPSPSPHGTNQTRSPYQQYSQQYSNPQLHWQQQQKPQKRQQRHAKSPFAPGPNVHQPPAPRILQRGQNINDLDDPLPPQRTASTRASASPFSSQLPPVQTAPGRGEFSGSAPVGGGYKPEGARDQKNQLLSLFGKPQPSATERTEAGERPRSRISSIASRGGEAPISSAEQTFLLGYLQSVTNSAARR</sequence>
<keyword evidence="5" id="KW-0479">Metal-binding</keyword>
<comment type="subcellular location">
    <subcellularLocation>
        <location evidence="2">Cytoplasm</location>
    </subcellularLocation>
</comment>
<feature type="region of interest" description="Disordered" evidence="9">
    <location>
        <begin position="656"/>
        <end position="825"/>
    </location>
</feature>
<dbReference type="GO" id="GO:0140933">
    <property type="term" value="F:5'-(N(7)-methylguanosine 5'-triphospho)-[mRNA] hydrolase activity"/>
    <property type="evidence" value="ECO:0007669"/>
    <property type="project" value="InterPro"/>
</dbReference>
<evidence type="ECO:0000256" key="4">
    <source>
        <dbReference type="ARBA" id="ARBA00022490"/>
    </source>
</evidence>
<feature type="domain" description="Nudix hydrolase" evidence="10">
    <location>
        <begin position="95"/>
        <end position="231"/>
    </location>
</feature>
<dbReference type="CDD" id="cd03672">
    <property type="entry name" value="NUDIX_Dcp2p_Nudt20"/>
    <property type="match status" value="1"/>
</dbReference>
<evidence type="ECO:0000259" key="10">
    <source>
        <dbReference type="PROSITE" id="PS51462"/>
    </source>
</evidence>
<dbReference type="FunFam" id="3.90.79.10:FF:000003">
    <property type="entry name" value="M7GpppN-mRNA hydrolase isoform 2"/>
    <property type="match status" value="1"/>
</dbReference>
<dbReference type="PANTHER" id="PTHR23114:SF17">
    <property type="entry name" value="M7GPPPN-MRNA HYDROLASE"/>
    <property type="match status" value="1"/>
</dbReference>
<dbReference type="InterPro" id="IPR036189">
    <property type="entry name" value="DCP2_BoxA_sf"/>
</dbReference>
<comment type="cofactor">
    <cofactor evidence="1">
        <name>Mn(2+)</name>
        <dbReference type="ChEBI" id="CHEBI:29035"/>
    </cofactor>
</comment>
<evidence type="ECO:0000313" key="12">
    <source>
        <dbReference type="Proteomes" id="UP000811619"/>
    </source>
</evidence>
<organism evidence="11 12">
    <name type="scientific">Claviceps africana</name>
    <dbReference type="NCBI Taxonomy" id="83212"/>
    <lineage>
        <taxon>Eukaryota</taxon>
        <taxon>Fungi</taxon>
        <taxon>Dikarya</taxon>
        <taxon>Ascomycota</taxon>
        <taxon>Pezizomycotina</taxon>
        <taxon>Sordariomycetes</taxon>
        <taxon>Hypocreomycetidae</taxon>
        <taxon>Hypocreales</taxon>
        <taxon>Clavicipitaceae</taxon>
        <taxon>Claviceps</taxon>
    </lineage>
</organism>
<feature type="compositionally biased region" description="Polar residues" evidence="9">
    <location>
        <begin position="363"/>
        <end position="373"/>
    </location>
</feature>
<proteinExistence type="inferred from homology"/>
<protein>
    <recommendedName>
        <fullName evidence="10">Nudix hydrolase domain-containing protein</fullName>
    </recommendedName>
</protein>
<dbReference type="Proteomes" id="UP000811619">
    <property type="component" value="Unassembled WGS sequence"/>
</dbReference>
<dbReference type="PANTHER" id="PTHR23114">
    <property type="entry name" value="M7GPPPN-MRNA HYDROLASE"/>
    <property type="match status" value="1"/>
</dbReference>
<evidence type="ECO:0000256" key="7">
    <source>
        <dbReference type="ARBA" id="ARBA00022884"/>
    </source>
</evidence>
<dbReference type="GO" id="GO:0003723">
    <property type="term" value="F:RNA binding"/>
    <property type="evidence" value="ECO:0007669"/>
    <property type="project" value="UniProtKB-KW"/>
</dbReference>
<dbReference type="Pfam" id="PF05026">
    <property type="entry name" value="DCP2"/>
    <property type="match status" value="1"/>
</dbReference>
<feature type="compositionally biased region" description="Polar residues" evidence="9">
    <location>
        <begin position="418"/>
        <end position="429"/>
    </location>
</feature>
<feature type="region of interest" description="Disordered" evidence="9">
    <location>
        <begin position="486"/>
        <end position="505"/>
    </location>
</feature>
<dbReference type="InterPro" id="IPR000086">
    <property type="entry name" value="NUDIX_hydrolase_dom"/>
</dbReference>
<accession>A0A8K0J408</accession>
<dbReference type="PROSITE" id="PS51462">
    <property type="entry name" value="NUDIX"/>
    <property type="match status" value="1"/>
</dbReference>